<evidence type="ECO:0000256" key="1">
    <source>
        <dbReference type="ARBA" id="ARBA00001946"/>
    </source>
</evidence>
<evidence type="ECO:0000313" key="6">
    <source>
        <dbReference type="Proteomes" id="UP000285523"/>
    </source>
</evidence>
<comment type="cofactor">
    <cofactor evidence="1">
        <name>Mg(2+)</name>
        <dbReference type="ChEBI" id="CHEBI:18420"/>
    </cofactor>
</comment>
<organism evidence="5 6">
    <name type="scientific">Rhodopseudomonas palustris</name>
    <dbReference type="NCBI Taxonomy" id="1076"/>
    <lineage>
        <taxon>Bacteria</taxon>
        <taxon>Pseudomonadati</taxon>
        <taxon>Pseudomonadota</taxon>
        <taxon>Alphaproteobacteria</taxon>
        <taxon>Hyphomicrobiales</taxon>
        <taxon>Nitrobacteraceae</taxon>
        <taxon>Rhodopseudomonas</taxon>
    </lineage>
</organism>
<reference evidence="5 6" key="1">
    <citation type="submission" date="2018-09" db="EMBL/GenBank/DDBJ databases">
        <title>Draft genome sequence of Rhodopseudomonas palustris 2.1.18.</title>
        <authorList>
            <person name="Robertson S.L."/>
            <person name="Meyer T.E."/>
            <person name="Kyndt J.A."/>
        </authorList>
    </citation>
    <scope>NUCLEOTIDE SEQUENCE [LARGE SCALE GENOMIC DNA]</scope>
    <source>
        <strain evidence="5 6">2.1.18</strain>
    </source>
</reference>
<dbReference type="InterPro" id="IPR000086">
    <property type="entry name" value="NUDIX_hydrolase_dom"/>
</dbReference>
<evidence type="ECO:0000313" key="5">
    <source>
        <dbReference type="EMBL" id="RJF77963.1"/>
    </source>
</evidence>
<dbReference type="OrthoDB" id="9816040at2"/>
<dbReference type="PROSITE" id="PS00893">
    <property type="entry name" value="NUDIX_BOX"/>
    <property type="match status" value="1"/>
</dbReference>
<dbReference type="InterPro" id="IPR051325">
    <property type="entry name" value="Nudix_hydrolase_domain"/>
</dbReference>
<dbReference type="RefSeq" id="WP_119855128.1">
    <property type="nucleotide sequence ID" value="NZ_QYYD01000002.1"/>
</dbReference>
<dbReference type="SUPFAM" id="SSF55811">
    <property type="entry name" value="Nudix"/>
    <property type="match status" value="1"/>
</dbReference>
<feature type="domain" description="Nudix hydrolase" evidence="4">
    <location>
        <begin position="19"/>
        <end position="146"/>
    </location>
</feature>
<name>A0A418VP21_RHOPL</name>
<dbReference type="Proteomes" id="UP000285523">
    <property type="component" value="Unassembled WGS sequence"/>
</dbReference>
<comment type="similarity">
    <text evidence="3">Belongs to the Nudix hydrolase family.</text>
</comment>
<dbReference type="CDD" id="cd03673">
    <property type="entry name" value="NUDIX_Ap6A_hydrolase"/>
    <property type="match status" value="1"/>
</dbReference>
<dbReference type="Gene3D" id="3.90.79.10">
    <property type="entry name" value="Nucleoside Triphosphate Pyrophosphohydrolase"/>
    <property type="match status" value="1"/>
</dbReference>
<dbReference type="EMBL" id="QYYD01000002">
    <property type="protein sequence ID" value="RJF77963.1"/>
    <property type="molecule type" value="Genomic_DNA"/>
</dbReference>
<evidence type="ECO:0000256" key="3">
    <source>
        <dbReference type="RuleBase" id="RU003476"/>
    </source>
</evidence>
<dbReference type="PROSITE" id="PS51462">
    <property type="entry name" value="NUDIX"/>
    <property type="match status" value="1"/>
</dbReference>
<dbReference type="Pfam" id="PF00293">
    <property type="entry name" value="NUDIX"/>
    <property type="match status" value="1"/>
</dbReference>
<keyword evidence="2 3" id="KW-0378">Hydrolase</keyword>
<protein>
    <submittedName>
        <fullName evidence="5">NUDIX hydrolase</fullName>
    </submittedName>
</protein>
<dbReference type="PANTHER" id="PTHR21340">
    <property type="entry name" value="DIADENOSINE 5,5-P1,P4-TETRAPHOSPHATE PYROPHOSPHOHYDROLASE MUTT"/>
    <property type="match status" value="1"/>
</dbReference>
<dbReference type="GO" id="GO:0004081">
    <property type="term" value="F:bis(5'-nucleosyl)-tetraphosphatase (asymmetrical) activity"/>
    <property type="evidence" value="ECO:0007669"/>
    <property type="project" value="TreeGrafter"/>
</dbReference>
<evidence type="ECO:0000256" key="2">
    <source>
        <dbReference type="ARBA" id="ARBA00022801"/>
    </source>
</evidence>
<dbReference type="InterPro" id="IPR015797">
    <property type="entry name" value="NUDIX_hydrolase-like_dom_sf"/>
</dbReference>
<dbReference type="InterPro" id="IPR020476">
    <property type="entry name" value="Nudix_hydrolase"/>
</dbReference>
<comment type="caution">
    <text evidence="5">The sequence shown here is derived from an EMBL/GenBank/DDBJ whole genome shotgun (WGS) entry which is preliminary data.</text>
</comment>
<dbReference type="AlphaFoldDB" id="A0A418VP21"/>
<dbReference type="PRINTS" id="PR00502">
    <property type="entry name" value="NUDIXFAMILY"/>
</dbReference>
<dbReference type="GO" id="GO:0006754">
    <property type="term" value="P:ATP biosynthetic process"/>
    <property type="evidence" value="ECO:0007669"/>
    <property type="project" value="TreeGrafter"/>
</dbReference>
<sequence length="201" mass="22028">MRYHSAWVNDPERGCELRPSVLAAGGIVVRRGDAPLFAVVRMRKRGDWVLPKGKLEPGETTRQAAEREVLEETGHRVAAVHDYLGTLAYEVGGRSKVVHFWRMEAEAAPSRPLMKDIRAVDWLPLDAALARLTRAYEQAFLAEVGPRVLAAATALAPELAAADEGIADLPDAPSLALEQPIDGEARIGLLQRLRAWLRGRG</sequence>
<proteinExistence type="inferred from homology"/>
<evidence type="ECO:0000259" key="4">
    <source>
        <dbReference type="PROSITE" id="PS51462"/>
    </source>
</evidence>
<dbReference type="InterPro" id="IPR020084">
    <property type="entry name" value="NUDIX_hydrolase_CS"/>
</dbReference>
<gene>
    <name evidence="5" type="ORF">D4Q52_02055</name>
</gene>
<dbReference type="PANTHER" id="PTHR21340:SF0">
    <property type="entry name" value="BIS(5'-NUCLEOSYL)-TETRAPHOSPHATASE [ASYMMETRICAL]"/>
    <property type="match status" value="1"/>
</dbReference>
<accession>A0A418VP21</accession>
<dbReference type="GO" id="GO:0006167">
    <property type="term" value="P:AMP biosynthetic process"/>
    <property type="evidence" value="ECO:0007669"/>
    <property type="project" value="TreeGrafter"/>
</dbReference>